<keyword evidence="1" id="KW-0812">Transmembrane</keyword>
<protein>
    <submittedName>
        <fullName evidence="2">PIR Superfamily Protein</fullName>
    </submittedName>
</protein>
<dbReference type="AlphaFoldDB" id="A0A1A9AJD9"/>
<keyword evidence="1" id="KW-1133">Transmembrane helix</keyword>
<evidence type="ECO:0000256" key="1">
    <source>
        <dbReference type="SAM" id="Phobius"/>
    </source>
</evidence>
<proteinExistence type="predicted"/>
<feature type="transmembrane region" description="Helical" evidence="1">
    <location>
        <begin position="288"/>
        <end position="307"/>
    </location>
</feature>
<organism evidence="2 3">
    <name type="scientific">Plasmodium ovale wallikeri</name>
    <dbReference type="NCBI Taxonomy" id="864142"/>
    <lineage>
        <taxon>Eukaryota</taxon>
        <taxon>Sar</taxon>
        <taxon>Alveolata</taxon>
        <taxon>Apicomplexa</taxon>
        <taxon>Aconoidasida</taxon>
        <taxon>Haemosporida</taxon>
        <taxon>Plasmodiidae</taxon>
        <taxon>Plasmodium</taxon>
        <taxon>Plasmodium (Plasmodium)</taxon>
    </lineage>
</organism>
<name>A0A1A9AJD9_PLAOA</name>
<dbReference type="Pfam" id="PF05795">
    <property type="entry name" value="Plasmodium_Vir"/>
    <property type="match status" value="1"/>
</dbReference>
<sequence>MVQIHMMVLEECIKEEIIKQKELCIDNFIEDIHNNNNYDEKINIPLCDTDNSKDIRESDLPSKRYKDVWNEGICYDEVNGIINEEKEPSEADKWMKNYQTKFTITLDEHIDGFKKNNPKKRYRDLYYILNVIFYRIKLIDKYSSFHDFIEETIRGYTKNILRVYDKDNFHENPINVSNYNQVEIENSKKIDNLCEDIDYIDKNIEQINSSSQCQNIQSFIQQENQELKAIYEDSSDKYSYILQFYNYPSFNHFENIIQKIYCKSHVSDARSPEVHDSDVTYQNLRKHITALSILSPLGILLIGFFLIKTTPIGNWINTRIRKKIIFWNKLNDDENHKIVENNCEYSQINSNNDKYDMLYHSIDNY</sequence>
<evidence type="ECO:0000313" key="3">
    <source>
        <dbReference type="Proteomes" id="UP000078555"/>
    </source>
</evidence>
<evidence type="ECO:0000313" key="2">
    <source>
        <dbReference type="EMBL" id="SBT56211.1"/>
    </source>
</evidence>
<reference evidence="3" key="1">
    <citation type="submission" date="2016-05" db="EMBL/GenBank/DDBJ databases">
        <authorList>
            <person name="Naeem R."/>
        </authorList>
    </citation>
    <scope>NUCLEOTIDE SEQUENCE [LARGE SCALE GENOMIC DNA]</scope>
</reference>
<dbReference type="InterPro" id="IPR008780">
    <property type="entry name" value="Plasmodium_Vir"/>
</dbReference>
<dbReference type="EMBL" id="FLRD01001023">
    <property type="protein sequence ID" value="SBT56211.1"/>
    <property type="molecule type" value="Genomic_DNA"/>
</dbReference>
<gene>
    <name evidence="2" type="ORF">POVWA1_075000</name>
</gene>
<dbReference type="Proteomes" id="UP000078555">
    <property type="component" value="Unassembled WGS sequence"/>
</dbReference>
<keyword evidence="3" id="KW-1185">Reference proteome</keyword>
<accession>A0A1A9AJD9</accession>
<keyword evidence="1" id="KW-0472">Membrane</keyword>